<dbReference type="PANTHER" id="PTHR33332">
    <property type="entry name" value="REVERSE TRANSCRIPTASE DOMAIN-CONTAINING PROTEIN"/>
    <property type="match status" value="1"/>
</dbReference>
<proteinExistence type="predicted"/>
<dbReference type="Proteomes" id="UP000515161">
    <property type="component" value="Unplaced"/>
</dbReference>
<dbReference type="KEGG" id="gacu:117544195"/>
<dbReference type="InParanoid" id="A0A6P8UTV2"/>
<keyword evidence="1" id="KW-1185">Reference proteome</keyword>
<name>A0A6P8UTV2_GYMAC</name>
<dbReference type="RefSeq" id="XP_034068927.1">
    <property type="nucleotide sequence ID" value="XM_034213036.1"/>
</dbReference>
<dbReference type="GeneID" id="117544195"/>
<sequence>MDNISNSFTTSKCESFLSFLQSKIEIIHSNIANSSVSSTTHPFPEPAYPPPSRHPFTAFRQITSLDIVAQVTGMNTSTSILDPMPSTLVKACLPQLTHLITTVINSSLSTGLVPPDLKLAAVTPILKKSGLNPDSLNNYRPCQKFWSELLPPKSRLDCNNLHEPFQSGFRTHHSTESALLKVTNNILLSADSGSLSILILLDLTAAFDTINHSILINRLPLALPVLPSPGLNPISLTDINSSPFQLQILHSPRQSWRPSGFCTWSPSVHHLHPPNWTNPPSTPTPVLLLC</sequence>
<gene>
    <name evidence="2" type="primary">LOC117544195</name>
</gene>
<dbReference type="OrthoDB" id="419189at2759"/>
<evidence type="ECO:0000313" key="1">
    <source>
        <dbReference type="Proteomes" id="UP000515161"/>
    </source>
</evidence>
<dbReference type="AlphaFoldDB" id="A0A6P8UTV2"/>
<evidence type="ECO:0000313" key="2">
    <source>
        <dbReference type="RefSeq" id="XP_034068927.1"/>
    </source>
</evidence>
<protein>
    <submittedName>
        <fullName evidence="2">Uncharacterized protein LOC117544195</fullName>
    </submittedName>
</protein>
<reference evidence="2" key="1">
    <citation type="submission" date="2025-08" db="UniProtKB">
        <authorList>
            <consortium name="RefSeq"/>
        </authorList>
    </citation>
    <scope>IDENTIFICATION</scope>
</reference>
<accession>A0A6P8UTV2</accession>
<organism evidence="1 2">
    <name type="scientific">Gymnodraco acuticeps</name>
    <name type="common">Antarctic dragonfish</name>
    <dbReference type="NCBI Taxonomy" id="8218"/>
    <lineage>
        <taxon>Eukaryota</taxon>
        <taxon>Metazoa</taxon>
        <taxon>Chordata</taxon>
        <taxon>Craniata</taxon>
        <taxon>Vertebrata</taxon>
        <taxon>Euteleostomi</taxon>
        <taxon>Actinopterygii</taxon>
        <taxon>Neopterygii</taxon>
        <taxon>Teleostei</taxon>
        <taxon>Neoteleostei</taxon>
        <taxon>Acanthomorphata</taxon>
        <taxon>Eupercaria</taxon>
        <taxon>Perciformes</taxon>
        <taxon>Notothenioidei</taxon>
        <taxon>Bathydraconidae</taxon>
        <taxon>Gymnodraco</taxon>
    </lineage>
</organism>